<sequence>MGARIYTLWAVAVLALLGTAQYRGWSLTRANESRNNPRSVRDNPGAYRSSYYIPGRTLRGK</sequence>
<dbReference type="EMBL" id="CP053085">
    <property type="protein sequence ID" value="QJR37744.1"/>
    <property type="molecule type" value="Genomic_DNA"/>
</dbReference>
<dbReference type="Proteomes" id="UP000500938">
    <property type="component" value="Chromosome"/>
</dbReference>
<keyword evidence="3" id="KW-1185">Reference proteome</keyword>
<feature type="region of interest" description="Disordered" evidence="1">
    <location>
        <begin position="31"/>
        <end position="61"/>
    </location>
</feature>
<evidence type="ECO:0000313" key="2">
    <source>
        <dbReference type="EMBL" id="QJR37744.1"/>
    </source>
</evidence>
<evidence type="ECO:0000256" key="1">
    <source>
        <dbReference type="SAM" id="MobiDB-lite"/>
    </source>
</evidence>
<dbReference type="AlphaFoldDB" id="A0A6M4IS53"/>
<protein>
    <submittedName>
        <fullName evidence="2">Uncharacterized protein</fullName>
    </submittedName>
</protein>
<proteinExistence type="predicted"/>
<reference evidence="2 3" key="1">
    <citation type="submission" date="2020-05" db="EMBL/GenBank/DDBJ databases">
        <title>Complete genome sequence of Gemmatimonas greenlandica TET16.</title>
        <authorList>
            <person name="Zeng Y."/>
        </authorList>
    </citation>
    <scope>NUCLEOTIDE SEQUENCE [LARGE SCALE GENOMIC DNA]</scope>
    <source>
        <strain evidence="2 3">TET16</strain>
    </source>
</reference>
<accession>A0A6M4IS53</accession>
<name>A0A6M4IS53_9BACT</name>
<dbReference type="RefSeq" id="WP_171227179.1">
    <property type="nucleotide sequence ID" value="NZ_CP053085.1"/>
</dbReference>
<evidence type="ECO:0000313" key="3">
    <source>
        <dbReference type="Proteomes" id="UP000500938"/>
    </source>
</evidence>
<gene>
    <name evidence="2" type="ORF">HKW67_20575</name>
</gene>
<organism evidence="2 3">
    <name type="scientific">Gemmatimonas groenlandica</name>
    <dbReference type="NCBI Taxonomy" id="2732249"/>
    <lineage>
        <taxon>Bacteria</taxon>
        <taxon>Pseudomonadati</taxon>
        <taxon>Gemmatimonadota</taxon>
        <taxon>Gemmatimonadia</taxon>
        <taxon>Gemmatimonadales</taxon>
        <taxon>Gemmatimonadaceae</taxon>
        <taxon>Gemmatimonas</taxon>
    </lineage>
</organism>
<dbReference type="KEGG" id="ggr:HKW67_20575"/>